<dbReference type="InterPro" id="IPR006311">
    <property type="entry name" value="TAT_signal"/>
</dbReference>
<organism evidence="2 3">
    <name type="scientific">Mucilaginibacter sabulilitoris</name>
    <dbReference type="NCBI Taxonomy" id="1173583"/>
    <lineage>
        <taxon>Bacteria</taxon>
        <taxon>Pseudomonadati</taxon>
        <taxon>Bacteroidota</taxon>
        <taxon>Sphingobacteriia</taxon>
        <taxon>Sphingobacteriales</taxon>
        <taxon>Sphingobacteriaceae</taxon>
        <taxon>Mucilaginibacter</taxon>
    </lineage>
</organism>
<dbReference type="InterPro" id="IPR050312">
    <property type="entry name" value="IolE/XylAMocC-like"/>
</dbReference>
<accession>A0ABZ0TJ76</accession>
<proteinExistence type="predicted"/>
<reference evidence="2 3" key="1">
    <citation type="submission" date="2023-11" db="EMBL/GenBank/DDBJ databases">
        <title>Analysis of the Genomes of Mucilaginibacter gossypii cycad 4 and M. sabulilitoris SNA2: microbes with the potential for plant growth promotion.</title>
        <authorList>
            <person name="Hirsch A.M."/>
            <person name="Humm E."/>
            <person name="Rubbi M."/>
            <person name="Del Vecchio G."/>
            <person name="Ha S.M."/>
            <person name="Pellegrini M."/>
            <person name="Gunsalus R.P."/>
        </authorList>
    </citation>
    <scope>NUCLEOTIDE SEQUENCE [LARGE SCALE GENOMIC DNA]</scope>
    <source>
        <strain evidence="2 3">SNA2</strain>
    </source>
</reference>
<dbReference type="SUPFAM" id="SSF51658">
    <property type="entry name" value="Xylose isomerase-like"/>
    <property type="match status" value="1"/>
</dbReference>
<dbReference type="Gene3D" id="3.20.20.150">
    <property type="entry name" value="Divalent-metal-dependent TIM barrel enzymes"/>
    <property type="match status" value="1"/>
</dbReference>
<evidence type="ECO:0000313" key="2">
    <source>
        <dbReference type="EMBL" id="WPU92228.1"/>
    </source>
</evidence>
<gene>
    <name evidence="2" type="ORF">SNE25_23175</name>
</gene>
<dbReference type="PROSITE" id="PS51318">
    <property type="entry name" value="TAT"/>
    <property type="match status" value="1"/>
</dbReference>
<dbReference type="InterPro" id="IPR013022">
    <property type="entry name" value="Xyl_isomerase-like_TIM-brl"/>
</dbReference>
<keyword evidence="3" id="KW-1185">Reference proteome</keyword>
<name>A0ABZ0TJ76_9SPHI</name>
<feature type="domain" description="Xylose isomerase-like TIM barrel" evidence="1">
    <location>
        <begin position="57"/>
        <end position="287"/>
    </location>
</feature>
<dbReference type="RefSeq" id="WP_321561390.1">
    <property type="nucleotide sequence ID" value="NZ_CP139558.1"/>
</dbReference>
<dbReference type="Pfam" id="PF01261">
    <property type="entry name" value="AP_endonuc_2"/>
    <property type="match status" value="1"/>
</dbReference>
<dbReference type="PANTHER" id="PTHR12110">
    <property type="entry name" value="HYDROXYPYRUVATE ISOMERASE"/>
    <property type="match status" value="1"/>
</dbReference>
<dbReference type="InterPro" id="IPR036237">
    <property type="entry name" value="Xyl_isomerase-like_sf"/>
</dbReference>
<dbReference type="PANTHER" id="PTHR12110:SF41">
    <property type="entry name" value="INOSOSE DEHYDRATASE"/>
    <property type="match status" value="1"/>
</dbReference>
<dbReference type="EMBL" id="CP139558">
    <property type="protein sequence ID" value="WPU92228.1"/>
    <property type="molecule type" value="Genomic_DNA"/>
</dbReference>
<keyword evidence="2" id="KW-0413">Isomerase</keyword>
<evidence type="ECO:0000259" key="1">
    <source>
        <dbReference type="Pfam" id="PF01261"/>
    </source>
</evidence>
<sequence>MQNRRQFIITGLTGSLALAMTGFRLPGGTANTLPAPGVQLFTFFNVIDNNVAGTMHKVAETGVKNIESAFSKKGDYYGMPAKEFTGLLKSLRMSWRSHHVFGAPFKMPAGAKDADGKPMTIPPMKNLKDNLNEILEDASAGGLQYLVAAHLPIGTKDEIKFSLDILNQSAPACKKAGIQLVYHNEPADFKIVDGQIPYEVFLTQTDPDALKFELDIAWAIKAGQDPLQLFSRYPGRFPLWHIKDLSKDYTTVLPVGDGVLDNRKYFESAQKAGLQYYFIEHEAAAEPFPSIGKSIRTINSYKS</sequence>
<dbReference type="Proteomes" id="UP001324380">
    <property type="component" value="Chromosome"/>
</dbReference>
<protein>
    <submittedName>
        <fullName evidence="2">Sugar phosphate isomerase/epimerase</fullName>
    </submittedName>
</protein>
<dbReference type="GO" id="GO:0016853">
    <property type="term" value="F:isomerase activity"/>
    <property type="evidence" value="ECO:0007669"/>
    <property type="project" value="UniProtKB-KW"/>
</dbReference>
<evidence type="ECO:0000313" key="3">
    <source>
        <dbReference type="Proteomes" id="UP001324380"/>
    </source>
</evidence>